<evidence type="ECO:0000256" key="4">
    <source>
        <dbReference type="ARBA" id="ARBA00022842"/>
    </source>
</evidence>
<dbReference type="GO" id="GO:0008616">
    <property type="term" value="P:tRNA queuosine(34) biosynthetic process"/>
    <property type="evidence" value="ECO:0007669"/>
    <property type="project" value="UniProtKB-UniRule"/>
</dbReference>
<evidence type="ECO:0000256" key="6">
    <source>
        <dbReference type="ARBA" id="ARBA00023014"/>
    </source>
</evidence>
<evidence type="ECO:0000256" key="8">
    <source>
        <dbReference type="HAMAP-Rule" id="MF_00917"/>
    </source>
</evidence>
<dbReference type="AlphaFoldDB" id="A0A2B7YJ21"/>
<feature type="binding site" evidence="8">
    <location>
        <position position="38"/>
    </location>
    <ligand>
        <name>Mg(2+)</name>
        <dbReference type="ChEBI" id="CHEBI:18420"/>
    </ligand>
</feature>
<dbReference type="CDD" id="cd01335">
    <property type="entry name" value="Radical_SAM"/>
    <property type="match status" value="1"/>
</dbReference>
<feature type="binding site" evidence="8">
    <location>
        <begin position="35"/>
        <end position="37"/>
    </location>
    <ligand>
        <name>S-adenosyl-L-methionine</name>
        <dbReference type="ChEBI" id="CHEBI:59789"/>
    </ligand>
</feature>
<feature type="binding site" evidence="8">
    <location>
        <begin position="110"/>
        <end position="112"/>
    </location>
    <ligand>
        <name>S-adenosyl-L-methionine</name>
        <dbReference type="ChEBI" id="CHEBI:59789"/>
    </ligand>
</feature>
<dbReference type="GO" id="GO:1904047">
    <property type="term" value="F:S-adenosyl-L-methionine binding"/>
    <property type="evidence" value="ECO:0007669"/>
    <property type="project" value="UniProtKB-UniRule"/>
</dbReference>
<dbReference type="PIRSF" id="PIRSF000370">
    <property type="entry name" value="QueE"/>
    <property type="match status" value="1"/>
</dbReference>
<reference evidence="10 11" key="1">
    <citation type="submission" date="2017-06" db="EMBL/GenBank/DDBJ databases">
        <title>Genome sequencing of Fusobacterium nucleatum subsp. polymorphum KCOM 1232 (=ChDC F37).</title>
        <authorList>
            <person name="Kook J.-K."/>
            <person name="Park S.-N."/>
            <person name="Lim Y.K."/>
            <person name="Roh H."/>
        </authorList>
    </citation>
    <scope>NUCLEOTIDE SEQUENCE [LARGE SCALE GENOMIC DNA]</scope>
    <source>
        <strain evidence="11">KCOM 1232 ( ChDC F37)</strain>
    </source>
</reference>
<comment type="catalytic activity">
    <reaction evidence="8">
        <text>6-carboxy-5,6,7,8-tetrahydropterin + H(+) = 7-carboxy-7-carbaguanine + NH4(+)</text>
        <dbReference type="Rhea" id="RHEA:27974"/>
        <dbReference type="ChEBI" id="CHEBI:15378"/>
        <dbReference type="ChEBI" id="CHEBI:28938"/>
        <dbReference type="ChEBI" id="CHEBI:61032"/>
        <dbReference type="ChEBI" id="CHEBI:61036"/>
        <dbReference type="EC" id="4.3.99.3"/>
    </reaction>
</comment>
<comment type="subunit">
    <text evidence="8">Homodimer.</text>
</comment>
<evidence type="ECO:0000256" key="5">
    <source>
        <dbReference type="ARBA" id="ARBA00023004"/>
    </source>
</evidence>
<feature type="binding site" evidence="8">
    <location>
        <position position="68"/>
    </location>
    <ligand>
        <name>S-adenosyl-L-methionine</name>
        <dbReference type="ChEBI" id="CHEBI:59789"/>
    </ligand>
</feature>
<evidence type="ECO:0000256" key="7">
    <source>
        <dbReference type="ARBA" id="ARBA00023239"/>
    </source>
</evidence>
<dbReference type="PANTHER" id="PTHR42836:SF1">
    <property type="entry name" value="7-CARBOXY-7-DEAZAGUANINE SYNTHASE"/>
    <property type="match status" value="1"/>
</dbReference>
<sequence length="201" mass="23218">MKIVEIFKSIQGEGSNFGKQVIFIRLGNCNLKCSWCDTDWKKYKELTIQEIMEEISKYNCKNVIITGGEPTISNLTSLLKELKDKGYWIAIETNGTNNIGYEYIDYIATSPKFIYGSKIIKLKKANEVRIVVDTDNKIDFITFCINIRNKIKAKKYFLSPVEIDGEFKNLVLLGEIKQKLKERGAGEWEISMQLHKLMKIQ</sequence>
<comment type="caution">
    <text evidence="8">Lacks conserved residue(s) required for the propagation of feature annotation.</text>
</comment>
<dbReference type="EC" id="4.3.99.3" evidence="8"/>
<dbReference type="GO" id="GO:0051539">
    <property type="term" value="F:4 iron, 4 sulfur cluster binding"/>
    <property type="evidence" value="ECO:0007669"/>
    <property type="project" value="UniProtKB-UniRule"/>
</dbReference>
<keyword evidence="6 8" id="KW-0411">Iron-sulfur</keyword>
<comment type="similarity">
    <text evidence="8">Belongs to the radical SAM superfamily. 7-carboxy-7-deazaguanine synthase family.</text>
</comment>
<dbReference type="RefSeq" id="WP_098703388.1">
    <property type="nucleotide sequence ID" value="NZ_NJGI01000005.1"/>
</dbReference>
<feature type="binding site" evidence="8">
    <location>
        <begin position="10"/>
        <end position="12"/>
    </location>
    <ligand>
        <name>substrate</name>
    </ligand>
</feature>
<dbReference type="InterPro" id="IPR013785">
    <property type="entry name" value="Aldolase_TIM"/>
</dbReference>
<keyword evidence="1 8" id="KW-0004">4Fe-4S</keyword>
<keyword evidence="3 8" id="KW-0479">Metal-binding</keyword>
<accession>A0A2B7YJ21</accession>
<keyword evidence="8" id="KW-0671">Queuosine biosynthesis</keyword>
<dbReference type="SUPFAM" id="SSF102114">
    <property type="entry name" value="Radical SAM enzymes"/>
    <property type="match status" value="1"/>
</dbReference>
<organism evidence="10 11">
    <name type="scientific">Fusobacterium nucleatum subsp. polymorphum</name>
    <name type="common">Fusobacterium polymorphum</name>
    <dbReference type="NCBI Taxonomy" id="76857"/>
    <lineage>
        <taxon>Bacteria</taxon>
        <taxon>Fusobacteriati</taxon>
        <taxon>Fusobacteriota</taxon>
        <taxon>Fusobacteriia</taxon>
        <taxon>Fusobacteriales</taxon>
        <taxon>Fusobacteriaceae</taxon>
        <taxon>Fusobacterium</taxon>
    </lineage>
</organism>
<gene>
    <name evidence="8" type="primary">queE</name>
    <name evidence="10" type="ORF">RN96_10605</name>
</gene>
<dbReference type="HAMAP" id="MF_00917">
    <property type="entry name" value="QueE"/>
    <property type="match status" value="1"/>
</dbReference>
<dbReference type="Pfam" id="PF04055">
    <property type="entry name" value="Radical_SAM"/>
    <property type="match status" value="1"/>
</dbReference>
<proteinExistence type="inferred from homology"/>
<comment type="function">
    <text evidence="8">Catalyzes the complex heterocyclic radical-mediated conversion of 6-carboxy-5,6,7,8-tetrahydropterin (CPH4) to 7-carboxy-7-deazaguanine (CDG), a step common to the biosynthetic pathways of all 7-deazapurine-containing compounds.</text>
</comment>
<feature type="binding site" evidence="8">
    <location>
        <position position="66"/>
    </location>
    <ligand>
        <name>substrate</name>
    </ligand>
</feature>
<comment type="pathway">
    <text evidence="8">Purine metabolism; 7-cyano-7-deazaguanine biosynthesis.</text>
</comment>
<keyword evidence="5 8" id="KW-0408">Iron</keyword>
<evidence type="ECO:0000259" key="9">
    <source>
        <dbReference type="PROSITE" id="PS51918"/>
    </source>
</evidence>
<dbReference type="GO" id="GO:0000287">
    <property type="term" value="F:magnesium ion binding"/>
    <property type="evidence" value="ECO:0007669"/>
    <property type="project" value="UniProtKB-UniRule"/>
</dbReference>
<dbReference type="PANTHER" id="PTHR42836">
    <property type="entry name" value="7-CARBOXY-7-DEAZAGUANINE SYNTHASE"/>
    <property type="match status" value="1"/>
</dbReference>
<comment type="caution">
    <text evidence="10">The sequence shown here is derived from an EMBL/GenBank/DDBJ whole genome shotgun (WGS) entry which is preliminary data.</text>
</comment>
<dbReference type="InterPro" id="IPR024924">
    <property type="entry name" value="7-CO-7-deazaguanine_synth-like"/>
</dbReference>
<dbReference type="EMBL" id="NJGI01000005">
    <property type="protein sequence ID" value="PGH20617.1"/>
    <property type="molecule type" value="Genomic_DNA"/>
</dbReference>
<dbReference type="InterPro" id="IPR058240">
    <property type="entry name" value="rSAM_sf"/>
</dbReference>
<dbReference type="PROSITE" id="PS51918">
    <property type="entry name" value="RADICAL_SAM"/>
    <property type="match status" value="1"/>
</dbReference>
<dbReference type="UniPathway" id="UPA00391"/>
<feature type="binding site" evidence="8">
    <location>
        <position position="33"/>
    </location>
    <ligand>
        <name>[4Fe-4S] cluster</name>
        <dbReference type="ChEBI" id="CHEBI:49883"/>
        <note>4Fe-4S-S-AdoMet</note>
    </ligand>
</feature>
<keyword evidence="7 8" id="KW-0456">Lyase</keyword>
<comment type="cofactor">
    <cofactor evidence="8">
        <name>S-adenosyl-L-methionine</name>
        <dbReference type="ChEBI" id="CHEBI:59789"/>
    </cofactor>
    <text evidence="8">Binds 1 S-adenosyl-L-methionine per subunit.</text>
</comment>
<evidence type="ECO:0000256" key="3">
    <source>
        <dbReference type="ARBA" id="ARBA00022723"/>
    </source>
</evidence>
<evidence type="ECO:0000256" key="1">
    <source>
        <dbReference type="ARBA" id="ARBA00022485"/>
    </source>
</evidence>
<dbReference type="InterPro" id="IPR007197">
    <property type="entry name" value="rSAM"/>
</dbReference>
<feature type="binding site" evidence="8">
    <location>
        <position position="29"/>
    </location>
    <ligand>
        <name>[4Fe-4S] cluster</name>
        <dbReference type="ChEBI" id="CHEBI:49883"/>
        <note>4Fe-4S-S-AdoMet</note>
    </ligand>
</feature>
<name>A0A2B7YJ21_FUSNP</name>
<feature type="binding site" evidence="8">
    <location>
        <position position="36"/>
    </location>
    <ligand>
        <name>[4Fe-4S] cluster</name>
        <dbReference type="ChEBI" id="CHEBI:49883"/>
        <note>4Fe-4S-S-AdoMet</note>
    </ligand>
</feature>
<feature type="domain" description="Radical SAM core" evidence="9">
    <location>
        <begin position="16"/>
        <end position="201"/>
    </location>
</feature>
<evidence type="ECO:0000256" key="2">
    <source>
        <dbReference type="ARBA" id="ARBA00022691"/>
    </source>
</evidence>
<keyword evidence="4 8" id="KW-0460">Magnesium</keyword>
<evidence type="ECO:0000313" key="10">
    <source>
        <dbReference type="EMBL" id="PGH20617.1"/>
    </source>
</evidence>
<dbReference type="Gene3D" id="3.20.20.70">
    <property type="entry name" value="Aldolase class I"/>
    <property type="match status" value="1"/>
</dbReference>
<dbReference type="GO" id="GO:0016840">
    <property type="term" value="F:carbon-nitrogen lyase activity"/>
    <property type="evidence" value="ECO:0007669"/>
    <property type="project" value="UniProtKB-UniRule"/>
</dbReference>
<evidence type="ECO:0000313" key="11">
    <source>
        <dbReference type="Proteomes" id="UP000222862"/>
    </source>
</evidence>
<dbReference type="SFLD" id="SFLDS00029">
    <property type="entry name" value="Radical_SAM"/>
    <property type="match status" value="1"/>
</dbReference>
<feature type="binding site" evidence="8">
    <location>
        <position position="25"/>
    </location>
    <ligand>
        <name>substrate</name>
    </ligand>
</feature>
<keyword evidence="2 8" id="KW-0949">S-adenosyl-L-methionine</keyword>
<comment type="cofactor">
    <cofactor evidence="8">
        <name>Mg(2+)</name>
        <dbReference type="ChEBI" id="CHEBI:18420"/>
    </cofactor>
</comment>
<protein>
    <recommendedName>
        <fullName evidence="8">7-carboxy-7-deazaguanine synthase</fullName>
        <shortName evidence="8">CDG synthase</shortName>
        <ecNumber evidence="8">4.3.99.3</ecNumber>
    </recommendedName>
    <alternativeName>
        <fullName evidence="8">Queuosine biosynthesis protein QueE</fullName>
    </alternativeName>
</protein>
<dbReference type="Proteomes" id="UP000222862">
    <property type="component" value="Unassembled WGS sequence"/>
</dbReference>
<comment type="cofactor">
    <cofactor evidence="8">
        <name>[4Fe-4S] cluster</name>
        <dbReference type="ChEBI" id="CHEBI:49883"/>
    </cofactor>
    <text evidence="8">Binds 1 [4Fe-4S] cluster. The cluster is coordinated with 3 cysteines and an exchangeable S-adenosyl-L-methionine.</text>
</comment>